<evidence type="ECO:0000313" key="1">
    <source>
        <dbReference type="EMBL" id="MBM3273818.1"/>
    </source>
</evidence>
<dbReference type="AlphaFoldDB" id="A0A937X0R7"/>
<dbReference type="InterPro" id="IPR025904">
    <property type="entry name" value="Tubulin-like"/>
</dbReference>
<accession>A0A937X0R7</accession>
<comment type="caution">
    <text evidence="1">The sequence shown here is derived from an EMBL/GenBank/DDBJ whole genome shotgun (WGS) entry which is preliminary data.</text>
</comment>
<evidence type="ECO:0000313" key="2">
    <source>
        <dbReference type="Proteomes" id="UP000703893"/>
    </source>
</evidence>
<dbReference type="Proteomes" id="UP000703893">
    <property type="component" value="Unassembled WGS sequence"/>
</dbReference>
<dbReference type="Pfam" id="PF13809">
    <property type="entry name" value="Tubulin_2"/>
    <property type="match status" value="1"/>
</dbReference>
<dbReference type="EMBL" id="VGJX01000055">
    <property type="protein sequence ID" value="MBM3273818.1"/>
    <property type="molecule type" value="Genomic_DNA"/>
</dbReference>
<name>A0A937X0R7_9BACT</name>
<gene>
    <name evidence="1" type="ORF">FJZ00_01600</name>
</gene>
<feature type="non-terminal residue" evidence="1">
    <location>
        <position position="125"/>
    </location>
</feature>
<proteinExistence type="predicted"/>
<protein>
    <submittedName>
        <fullName evidence="1">Uncharacterized protein</fullName>
    </submittedName>
</protein>
<reference evidence="1 2" key="1">
    <citation type="submission" date="2019-03" db="EMBL/GenBank/DDBJ databases">
        <title>Lake Tanganyika Metagenome-Assembled Genomes (MAGs).</title>
        <authorList>
            <person name="Tran P."/>
        </authorList>
    </citation>
    <scope>NUCLEOTIDE SEQUENCE [LARGE SCALE GENOMIC DNA]</scope>
    <source>
        <strain evidence="1">K_DeepCast_65m_m2_236</strain>
    </source>
</reference>
<sequence>MSGTGFPGGAGGRSPMRQTVARKLGLDIAALTRDPASGQQLPGLVPTLFVGVGGTGAKILTRIKKRLRLGTPEEYNYASFLIVDTDPTVLLNSAPLFGPQEVAGCPFPEGEDPASALPVRARGHA</sequence>
<organism evidence="1 2">
    <name type="scientific">Candidatus Tanganyikabacteria bacterium</name>
    <dbReference type="NCBI Taxonomy" id="2961651"/>
    <lineage>
        <taxon>Bacteria</taxon>
        <taxon>Bacillati</taxon>
        <taxon>Candidatus Sericytochromatia</taxon>
        <taxon>Candidatus Tanganyikabacteria</taxon>
    </lineage>
</organism>